<proteinExistence type="predicted"/>
<name>A0A392QZN4_9FABA</name>
<evidence type="ECO:0000313" key="1">
    <source>
        <dbReference type="EMBL" id="MCI29811.1"/>
    </source>
</evidence>
<reference evidence="1 2" key="1">
    <citation type="journal article" date="2018" name="Front. Plant Sci.">
        <title>Red Clover (Trifolium pratense) and Zigzag Clover (T. medium) - A Picture of Genomic Similarities and Differences.</title>
        <authorList>
            <person name="Dluhosova J."/>
            <person name="Istvanek J."/>
            <person name="Nedelnik J."/>
            <person name="Repkova J."/>
        </authorList>
    </citation>
    <scope>NUCLEOTIDE SEQUENCE [LARGE SCALE GENOMIC DNA]</scope>
    <source>
        <strain evidence="2">cv. 10/8</strain>
        <tissue evidence="1">Leaf</tissue>
    </source>
</reference>
<keyword evidence="2" id="KW-1185">Reference proteome</keyword>
<evidence type="ECO:0000313" key="2">
    <source>
        <dbReference type="Proteomes" id="UP000265520"/>
    </source>
</evidence>
<comment type="caution">
    <text evidence="1">The sequence shown here is derived from an EMBL/GenBank/DDBJ whole genome shotgun (WGS) entry which is preliminary data.</text>
</comment>
<dbReference type="Proteomes" id="UP000265520">
    <property type="component" value="Unassembled WGS sequence"/>
</dbReference>
<accession>A0A392QZN4</accession>
<sequence length="68" mass="8045">MKIWNELGIWRRLWLKELQLELHSFADFDSLVCVRFCVWVGPGTGKDEVSAFLCFEGLGLRFEWLSHE</sequence>
<feature type="non-terminal residue" evidence="1">
    <location>
        <position position="68"/>
    </location>
</feature>
<protein>
    <submittedName>
        <fullName evidence="1">Uncharacterized protein</fullName>
    </submittedName>
</protein>
<dbReference type="AlphaFoldDB" id="A0A392QZN4"/>
<organism evidence="1 2">
    <name type="scientific">Trifolium medium</name>
    <dbReference type="NCBI Taxonomy" id="97028"/>
    <lineage>
        <taxon>Eukaryota</taxon>
        <taxon>Viridiplantae</taxon>
        <taxon>Streptophyta</taxon>
        <taxon>Embryophyta</taxon>
        <taxon>Tracheophyta</taxon>
        <taxon>Spermatophyta</taxon>
        <taxon>Magnoliopsida</taxon>
        <taxon>eudicotyledons</taxon>
        <taxon>Gunneridae</taxon>
        <taxon>Pentapetalae</taxon>
        <taxon>rosids</taxon>
        <taxon>fabids</taxon>
        <taxon>Fabales</taxon>
        <taxon>Fabaceae</taxon>
        <taxon>Papilionoideae</taxon>
        <taxon>50 kb inversion clade</taxon>
        <taxon>NPAAA clade</taxon>
        <taxon>Hologalegina</taxon>
        <taxon>IRL clade</taxon>
        <taxon>Trifolieae</taxon>
        <taxon>Trifolium</taxon>
    </lineage>
</organism>
<dbReference type="EMBL" id="LXQA010175173">
    <property type="protein sequence ID" value="MCI29811.1"/>
    <property type="molecule type" value="Genomic_DNA"/>
</dbReference>